<dbReference type="RefSeq" id="XP_022155962.1">
    <property type="nucleotide sequence ID" value="XM_022300270.1"/>
</dbReference>
<dbReference type="AlphaFoldDB" id="A0A6J1DPA6"/>
<dbReference type="Proteomes" id="UP000504603">
    <property type="component" value="Unplaced"/>
</dbReference>
<evidence type="ECO:0000313" key="3">
    <source>
        <dbReference type="RefSeq" id="XP_022155959.1"/>
    </source>
</evidence>
<dbReference type="RefSeq" id="XP_022155959.1">
    <property type="nucleotide sequence ID" value="XM_022300267.1"/>
</dbReference>
<gene>
    <name evidence="2 3 4 5 6 7 8" type="primary">LOC111022951</name>
</gene>
<protein>
    <submittedName>
        <fullName evidence="2 3">Uncharacterized protein LOC111022951 isoform X1</fullName>
    </submittedName>
</protein>
<dbReference type="RefSeq" id="XP_022155965.1">
    <property type="nucleotide sequence ID" value="XM_022300273.1"/>
</dbReference>
<dbReference type="RefSeq" id="XP_022155963.1">
    <property type="nucleotide sequence ID" value="XM_022300271.1"/>
</dbReference>
<dbReference type="RefSeq" id="XP_022155958.1">
    <property type="nucleotide sequence ID" value="XM_022300266.1"/>
</dbReference>
<accession>A0A6J1DPA6</accession>
<sequence length="181" mass="20678">MSIGYVSRLQIRFLIEGGADQDAARIALEYISQRTKHDGFLLLHREFLVKDFVRIYESNEVGVTCLQNKATHGLNFILPIHVGCWSKEAEQSAARAAILPLTENPDTHETIHTVITYKVRLHATWKQISSICPFMRLSRLLIYNYFLFRELASKEVCSLAVGIEGTYLLVYCMNPFVLLVN</sequence>
<dbReference type="RefSeq" id="XP_022155964.1">
    <property type="nucleotide sequence ID" value="XM_022300272.1"/>
</dbReference>
<proteinExistence type="predicted"/>
<dbReference type="KEGG" id="mcha:111022951"/>
<evidence type="ECO:0000313" key="2">
    <source>
        <dbReference type="RefSeq" id="XP_022155958.1"/>
    </source>
</evidence>
<evidence type="ECO:0000313" key="8">
    <source>
        <dbReference type="RefSeq" id="XP_022155965.1"/>
    </source>
</evidence>
<name>A0A6J1DPA6_MOMCH</name>
<evidence type="ECO:0000313" key="1">
    <source>
        <dbReference type="Proteomes" id="UP000504603"/>
    </source>
</evidence>
<evidence type="ECO:0000313" key="5">
    <source>
        <dbReference type="RefSeq" id="XP_022155962.1"/>
    </source>
</evidence>
<dbReference type="OrthoDB" id="5988181at2759"/>
<evidence type="ECO:0000313" key="4">
    <source>
        <dbReference type="RefSeq" id="XP_022155961.1"/>
    </source>
</evidence>
<dbReference type="RefSeq" id="XP_022155961.1">
    <property type="nucleotide sequence ID" value="XM_022300269.1"/>
</dbReference>
<reference evidence="2 3" key="1">
    <citation type="submission" date="2025-04" db="UniProtKB">
        <authorList>
            <consortium name="RefSeq"/>
        </authorList>
    </citation>
    <scope>IDENTIFICATION</scope>
    <source>
        <strain evidence="2 3">OHB3-1</strain>
    </source>
</reference>
<evidence type="ECO:0000313" key="7">
    <source>
        <dbReference type="RefSeq" id="XP_022155964.1"/>
    </source>
</evidence>
<evidence type="ECO:0000313" key="6">
    <source>
        <dbReference type="RefSeq" id="XP_022155963.1"/>
    </source>
</evidence>
<organism evidence="1 2">
    <name type="scientific">Momordica charantia</name>
    <name type="common">Bitter gourd</name>
    <name type="synonym">Balsam pear</name>
    <dbReference type="NCBI Taxonomy" id="3673"/>
    <lineage>
        <taxon>Eukaryota</taxon>
        <taxon>Viridiplantae</taxon>
        <taxon>Streptophyta</taxon>
        <taxon>Embryophyta</taxon>
        <taxon>Tracheophyta</taxon>
        <taxon>Spermatophyta</taxon>
        <taxon>Magnoliopsida</taxon>
        <taxon>eudicotyledons</taxon>
        <taxon>Gunneridae</taxon>
        <taxon>Pentapetalae</taxon>
        <taxon>rosids</taxon>
        <taxon>fabids</taxon>
        <taxon>Cucurbitales</taxon>
        <taxon>Cucurbitaceae</taxon>
        <taxon>Momordiceae</taxon>
        <taxon>Momordica</taxon>
    </lineage>
</organism>
<keyword evidence="1" id="KW-1185">Reference proteome</keyword>
<dbReference type="GeneID" id="111022951"/>